<dbReference type="SUPFAM" id="SSF52540">
    <property type="entry name" value="P-loop containing nucleoside triphosphate hydrolases"/>
    <property type="match status" value="1"/>
</dbReference>
<dbReference type="Proteomes" id="UP000034444">
    <property type="component" value="Chromosome"/>
</dbReference>
<dbReference type="RefSeq" id="WP_046551782.1">
    <property type="nucleotide sequence ID" value="NZ_CP011308.1"/>
</dbReference>
<dbReference type="Gene3D" id="3.40.50.300">
    <property type="entry name" value="P-loop containing nucleotide triphosphate hydrolases"/>
    <property type="match status" value="1"/>
</dbReference>
<evidence type="ECO:0000313" key="2">
    <source>
        <dbReference type="Proteomes" id="UP000034444"/>
    </source>
</evidence>
<evidence type="ECO:0000313" key="1">
    <source>
        <dbReference type="EMBL" id="AKF25720.1"/>
    </source>
</evidence>
<gene>
    <name evidence="1" type="ORF">YH65_10230</name>
</gene>
<proteinExistence type="predicted"/>
<evidence type="ECO:0008006" key="3">
    <source>
        <dbReference type="Google" id="ProtNLM"/>
    </source>
</evidence>
<dbReference type="InterPro" id="IPR027417">
    <property type="entry name" value="P-loop_NTPase"/>
</dbReference>
<dbReference type="EMBL" id="CP011308">
    <property type="protein sequence ID" value="AKF25720.1"/>
    <property type="molecule type" value="Genomic_DNA"/>
</dbReference>
<accession>A0A7U4M2L5</accession>
<dbReference type="KEGG" id="slh:YH65_10230"/>
<dbReference type="OrthoDB" id="5459800at2"/>
<keyword evidence="2" id="KW-1185">Reference proteome</keyword>
<reference evidence="1 2" key="1">
    <citation type="submission" date="2015-04" db="EMBL/GenBank/DDBJ databases">
        <title>Complete genome sequence of Sulfurovum lithotrophicum ATCC BAA-797T.</title>
        <authorList>
            <person name="Ahn J."/>
            <person name="Park G."/>
            <person name="Jeon W."/>
            <person name="Jang Y."/>
            <person name="Jang M."/>
            <person name="Lee H."/>
            <person name="Lee H."/>
        </authorList>
    </citation>
    <scope>NUCLEOTIDE SEQUENCE [LARGE SCALE GENOMIC DNA]</scope>
    <source>
        <strain evidence="2">ATCC BAA-797 / 42BKT</strain>
    </source>
</reference>
<name>A0A7U4M2L5_9BACT</name>
<reference evidence="2" key="2">
    <citation type="journal article" date="2017" name="Stand. Genomic Sci.">
        <title>Complete genome sequence of the sulfur-oxidizing chemolithoautotrophic Sulfurovum lithotrophicum 42BKTT.</title>
        <authorList>
            <person name="Jeon W."/>
            <person name="Priscilla L."/>
            <person name="Park G."/>
            <person name="Lee H."/>
            <person name="Lee N."/>
            <person name="Lee D."/>
            <person name="Kwon H."/>
            <person name="Ahn I."/>
            <person name="Lee C."/>
            <person name="Lee H."/>
            <person name="Ahn J."/>
        </authorList>
    </citation>
    <scope>NUCLEOTIDE SEQUENCE [LARGE SCALE GENOMIC DNA]</scope>
    <source>
        <strain evidence="2">ATCC BAA-797 / 42BKT</strain>
    </source>
</reference>
<sequence length="421" mass="49186">MKRKCIIHIGMHKTGSSSIQQSLFHNLKDDTFSYLDMGIPNHSISMSMLFRNSSRKNPETVNLKNKLIKSIKNSHSIMIISAEAISMFSKEDLKYLRDFLLDYFKEIQIVGYIRSPKSYMESFFQQRVKGGLVSFDLEKYIYPNYRKRFEKFDDVFGHQNVQFWKFDPKHFYKGNVVLDFCRKIGIDFQEDQTIRINESLSREEVAILYTYGKQKTRHIQSPAVMQKNMKIIKKIKKLKEHKFRFSPTLITPILEKNSRDIQWMEERLGISLKEKTTKSEADVKSEVDLLKIDKKTLQKLRILTGELSPKEDTYDDSQEEIITLINILQKANKPKKMGSTPLSLAKKLKQKHKNVLKEINEDQIATVIEKTFSHVEHQLRNTDGYRINIPQLGSFDIQILKKQNTRGTISFSQDKITKGGA</sequence>
<dbReference type="AlphaFoldDB" id="A0A7U4M2L5"/>
<protein>
    <recommendedName>
        <fullName evidence="3">Sulfotransferase domain-containing protein</fullName>
    </recommendedName>
</protein>
<organism evidence="1 2">
    <name type="scientific">Sulfurovum lithotrophicum</name>
    <dbReference type="NCBI Taxonomy" id="206403"/>
    <lineage>
        <taxon>Bacteria</taxon>
        <taxon>Pseudomonadati</taxon>
        <taxon>Campylobacterota</taxon>
        <taxon>Epsilonproteobacteria</taxon>
        <taxon>Campylobacterales</taxon>
        <taxon>Sulfurovaceae</taxon>
        <taxon>Sulfurovum</taxon>
    </lineage>
</organism>